<dbReference type="PANTHER" id="PTHR33619">
    <property type="entry name" value="POLYSACCHARIDE EXPORT PROTEIN GFCE-RELATED"/>
    <property type="match status" value="1"/>
</dbReference>
<dbReference type="PANTHER" id="PTHR33619:SF3">
    <property type="entry name" value="POLYSACCHARIDE EXPORT PROTEIN GFCE-RELATED"/>
    <property type="match status" value="1"/>
</dbReference>
<evidence type="ECO:0000259" key="3">
    <source>
        <dbReference type="Pfam" id="PF02563"/>
    </source>
</evidence>
<dbReference type="GO" id="GO:0015159">
    <property type="term" value="F:polysaccharide transmembrane transporter activity"/>
    <property type="evidence" value="ECO:0007669"/>
    <property type="project" value="InterPro"/>
</dbReference>
<evidence type="ECO:0000256" key="1">
    <source>
        <dbReference type="ARBA" id="ARBA00022729"/>
    </source>
</evidence>
<keyword evidence="6" id="KW-1185">Reference proteome</keyword>
<protein>
    <submittedName>
        <fullName evidence="5">Polysaccharide export protein</fullName>
    </submittedName>
</protein>
<evidence type="ECO:0000313" key="6">
    <source>
        <dbReference type="Proteomes" id="UP000546173"/>
    </source>
</evidence>
<dbReference type="AlphaFoldDB" id="A0A7X1G4J3"/>
<dbReference type="InterPro" id="IPR019554">
    <property type="entry name" value="Soluble_ligand-bd"/>
</dbReference>
<reference evidence="5 6" key="1">
    <citation type="submission" date="2020-08" db="EMBL/GenBank/DDBJ databases">
        <title>Pseudomonas sp. nov.</title>
        <authorList>
            <person name="Gieschler S."/>
            <person name="Fiedler G."/>
            <person name="Brinks E."/>
            <person name="Boehnlein C."/>
            <person name="Franz C.M.A.P."/>
            <person name="Kabisch J."/>
        </authorList>
    </citation>
    <scope>NUCLEOTIDE SEQUENCE [LARGE SCALE GENOMIC DNA]</scope>
    <source>
        <strain evidence="5 6">MBT-2</strain>
    </source>
</reference>
<dbReference type="InterPro" id="IPR003715">
    <property type="entry name" value="Poly_export_N"/>
</dbReference>
<dbReference type="EMBL" id="JACMYH010000001">
    <property type="protein sequence ID" value="MBC2677604.1"/>
    <property type="molecule type" value="Genomic_DNA"/>
</dbReference>
<evidence type="ECO:0000256" key="2">
    <source>
        <dbReference type="SAM" id="SignalP"/>
    </source>
</evidence>
<gene>
    <name evidence="5" type="ORF">H7993_04290</name>
</gene>
<proteinExistence type="predicted"/>
<feature type="domain" description="Polysaccharide export protein N-terminal" evidence="3">
    <location>
        <begin position="18"/>
        <end position="93"/>
    </location>
</feature>
<keyword evidence="1 2" id="KW-0732">Signal</keyword>
<dbReference type="Gene3D" id="3.30.1950.10">
    <property type="entry name" value="wza like domain"/>
    <property type="match status" value="1"/>
</dbReference>
<feature type="chain" id="PRO_5030619342" evidence="2">
    <location>
        <begin position="20"/>
        <end position="168"/>
    </location>
</feature>
<dbReference type="InterPro" id="IPR049712">
    <property type="entry name" value="Poly_export"/>
</dbReference>
<accession>A0A7X1G4J3</accession>
<evidence type="ECO:0000313" key="5">
    <source>
        <dbReference type="EMBL" id="MBC2677604.1"/>
    </source>
</evidence>
<dbReference type="RefSeq" id="WP_122478517.1">
    <property type="nucleotide sequence ID" value="NZ_JACMYH010000001.1"/>
</dbReference>
<dbReference type="Pfam" id="PF02563">
    <property type="entry name" value="Poly_export"/>
    <property type="match status" value="1"/>
</dbReference>
<feature type="signal peptide" evidence="2">
    <location>
        <begin position="1"/>
        <end position="19"/>
    </location>
</feature>
<comment type="caution">
    <text evidence="5">The sequence shown here is derived from an EMBL/GenBank/DDBJ whole genome shotgun (WGS) entry which is preliminary data.</text>
</comment>
<dbReference type="Pfam" id="PF10531">
    <property type="entry name" value="SLBB"/>
    <property type="match status" value="1"/>
</dbReference>
<name>A0A7X1G4J3_9PSED</name>
<feature type="domain" description="Soluble ligand binding" evidence="4">
    <location>
        <begin position="99"/>
        <end position="144"/>
    </location>
</feature>
<dbReference type="Proteomes" id="UP000546173">
    <property type="component" value="Unassembled WGS sequence"/>
</dbReference>
<evidence type="ECO:0000259" key="4">
    <source>
        <dbReference type="Pfam" id="PF10531"/>
    </source>
</evidence>
<sequence length="168" mass="17904">MFKHALIVVLALFSLGAQADAYKLASGDVIRVSVLGEPDLTNEEVHLNDSGTFSYPFLGNVKALGKTTDEIERVITKGLSGDYLKDPKVTVSVVEYRPFYIGGEVKAPGGYPYKPGLTMDRAIALAGGLTERASVNRININRGGSAKAAQLATPVEPGDTITIDQGFF</sequence>
<organism evidence="5 6">
    <name type="scientific">Pseudomonas baltica</name>
    <dbReference type="NCBI Taxonomy" id="2762576"/>
    <lineage>
        <taxon>Bacteria</taxon>
        <taxon>Pseudomonadati</taxon>
        <taxon>Pseudomonadota</taxon>
        <taxon>Gammaproteobacteria</taxon>
        <taxon>Pseudomonadales</taxon>
        <taxon>Pseudomonadaceae</taxon>
        <taxon>Pseudomonas</taxon>
    </lineage>
</organism>